<organism evidence="9">
    <name type="scientific">marine sediment metagenome</name>
    <dbReference type="NCBI Taxonomy" id="412755"/>
    <lineage>
        <taxon>unclassified sequences</taxon>
        <taxon>metagenomes</taxon>
        <taxon>ecological metagenomes</taxon>
    </lineage>
</organism>
<dbReference type="PANTHER" id="PTHR43687">
    <property type="entry name" value="ADENYLYLSULFATE REDUCTASE, BETA SUBUNIT"/>
    <property type="match status" value="1"/>
</dbReference>
<keyword evidence="3" id="KW-0479">Metal-binding</keyword>
<feature type="domain" description="4Fe-4S ferredoxin-type" evidence="8">
    <location>
        <begin position="93"/>
        <end position="124"/>
    </location>
</feature>
<dbReference type="GO" id="GO:0051539">
    <property type="term" value="F:4 iron, 4 sulfur cluster binding"/>
    <property type="evidence" value="ECO:0007669"/>
    <property type="project" value="UniProtKB-KW"/>
</dbReference>
<dbReference type="InterPro" id="IPR045865">
    <property type="entry name" value="ACT-like_dom_sf"/>
</dbReference>
<keyword evidence="6" id="KW-0408">Iron</keyword>
<comment type="caution">
    <text evidence="9">The sequence shown here is derived from an EMBL/GenBank/DDBJ whole genome shotgun (WGS) entry which is preliminary data.</text>
</comment>
<dbReference type="InterPro" id="IPR050572">
    <property type="entry name" value="Fe-S_Ferredoxin"/>
</dbReference>
<dbReference type="PROSITE" id="PS00198">
    <property type="entry name" value="4FE4S_FER_1"/>
    <property type="match status" value="1"/>
</dbReference>
<keyword evidence="4" id="KW-0677">Repeat</keyword>
<dbReference type="AlphaFoldDB" id="X0VJM8"/>
<dbReference type="PANTHER" id="PTHR43687:SF6">
    <property type="entry name" value="L-ASPARTATE SEMIALDEHYDE SULFURTRANSFERASE IRON-SULFUR SUBUNIT"/>
    <property type="match status" value="1"/>
</dbReference>
<evidence type="ECO:0000256" key="5">
    <source>
        <dbReference type="ARBA" id="ARBA00022982"/>
    </source>
</evidence>
<feature type="domain" description="4Fe-4S ferredoxin-type" evidence="8">
    <location>
        <begin position="63"/>
        <end position="92"/>
    </location>
</feature>
<proteinExistence type="predicted"/>
<accession>X0VJM8</accession>
<keyword evidence="7" id="KW-0411">Iron-sulfur</keyword>
<evidence type="ECO:0000259" key="8">
    <source>
        <dbReference type="PROSITE" id="PS51379"/>
    </source>
</evidence>
<dbReference type="Pfam" id="PF12838">
    <property type="entry name" value="Fer4_7"/>
    <property type="match status" value="1"/>
</dbReference>
<evidence type="ECO:0000256" key="6">
    <source>
        <dbReference type="ARBA" id="ARBA00023004"/>
    </source>
</evidence>
<dbReference type="SUPFAM" id="SSF54862">
    <property type="entry name" value="4Fe-4S ferredoxins"/>
    <property type="match status" value="1"/>
</dbReference>
<dbReference type="InterPro" id="IPR018449">
    <property type="entry name" value="NIL_domain"/>
</dbReference>
<evidence type="ECO:0000256" key="4">
    <source>
        <dbReference type="ARBA" id="ARBA00022737"/>
    </source>
</evidence>
<dbReference type="EMBL" id="BARS01036749">
    <property type="protein sequence ID" value="GAG18449.1"/>
    <property type="molecule type" value="Genomic_DNA"/>
</dbReference>
<keyword evidence="1" id="KW-0813">Transport</keyword>
<evidence type="ECO:0000256" key="1">
    <source>
        <dbReference type="ARBA" id="ARBA00022448"/>
    </source>
</evidence>
<dbReference type="InterPro" id="IPR017896">
    <property type="entry name" value="4Fe4S_Fe-S-bd"/>
</dbReference>
<dbReference type="Pfam" id="PF09383">
    <property type="entry name" value="NIL"/>
    <property type="match status" value="1"/>
</dbReference>
<dbReference type="InterPro" id="IPR017900">
    <property type="entry name" value="4Fe4S_Fe_S_CS"/>
</dbReference>
<reference evidence="9" key="1">
    <citation type="journal article" date="2014" name="Front. Microbiol.">
        <title>High frequency of phylogenetically diverse reductive dehalogenase-homologous genes in deep subseafloor sedimentary metagenomes.</title>
        <authorList>
            <person name="Kawai M."/>
            <person name="Futagami T."/>
            <person name="Toyoda A."/>
            <person name="Takaki Y."/>
            <person name="Nishi S."/>
            <person name="Hori S."/>
            <person name="Arai W."/>
            <person name="Tsubouchi T."/>
            <person name="Morono Y."/>
            <person name="Uchiyama I."/>
            <person name="Ito T."/>
            <person name="Fujiyama A."/>
            <person name="Inagaki F."/>
            <person name="Takami H."/>
        </authorList>
    </citation>
    <scope>NUCLEOTIDE SEQUENCE</scope>
    <source>
        <strain evidence="9">Expedition CK06-06</strain>
    </source>
</reference>
<feature type="non-terminal residue" evidence="9">
    <location>
        <position position="1"/>
    </location>
</feature>
<evidence type="ECO:0000256" key="3">
    <source>
        <dbReference type="ARBA" id="ARBA00022723"/>
    </source>
</evidence>
<keyword evidence="2" id="KW-0004">4Fe-4S</keyword>
<sequence length="131" mass="14004">FSEQMVKQPITSRVILELGVPISIIAARVDSQGGEIIVEVSGAHVDKVIPAFRDKGVIVTTSRPVAVDDKRCFDCGACVSLCPVNAIELTEDFSVVFDAEKCIGTYCSLCIDSCPARAITLSKTTEHDSAN</sequence>
<name>X0VJM8_9ZZZZ</name>
<gene>
    <name evidence="9" type="ORF">S01H1_56435</name>
</gene>
<dbReference type="PROSITE" id="PS51379">
    <property type="entry name" value="4FE4S_FER_2"/>
    <property type="match status" value="2"/>
</dbReference>
<keyword evidence="5" id="KW-0249">Electron transport</keyword>
<evidence type="ECO:0000256" key="7">
    <source>
        <dbReference type="ARBA" id="ARBA00023014"/>
    </source>
</evidence>
<protein>
    <recommendedName>
        <fullName evidence="8">4Fe-4S ferredoxin-type domain-containing protein</fullName>
    </recommendedName>
</protein>
<dbReference type="Gene3D" id="3.30.70.20">
    <property type="match status" value="2"/>
</dbReference>
<evidence type="ECO:0000256" key="2">
    <source>
        <dbReference type="ARBA" id="ARBA00022485"/>
    </source>
</evidence>
<dbReference type="GO" id="GO:0046872">
    <property type="term" value="F:metal ion binding"/>
    <property type="evidence" value="ECO:0007669"/>
    <property type="project" value="UniProtKB-KW"/>
</dbReference>
<evidence type="ECO:0000313" key="9">
    <source>
        <dbReference type="EMBL" id="GAG18449.1"/>
    </source>
</evidence>
<dbReference type="SUPFAM" id="SSF55021">
    <property type="entry name" value="ACT-like"/>
    <property type="match status" value="1"/>
</dbReference>
<dbReference type="Gene3D" id="3.30.70.260">
    <property type="match status" value="1"/>
</dbReference>